<protein>
    <submittedName>
        <fullName evidence="2">Uncharacterized protein</fullName>
    </submittedName>
</protein>
<name>A0A1H4UDU2_9BRAD</name>
<dbReference type="AlphaFoldDB" id="A0A1H4UDU2"/>
<evidence type="ECO:0000256" key="1">
    <source>
        <dbReference type="SAM" id="MobiDB-lite"/>
    </source>
</evidence>
<gene>
    <name evidence="2" type="ORF">SAMN05444164_2414</name>
</gene>
<dbReference type="RefSeq" id="WP_171947670.1">
    <property type="nucleotide sequence ID" value="NZ_FNTH01000001.1"/>
</dbReference>
<reference evidence="2 3" key="1">
    <citation type="submission" date="2016-10" db="EMBL/GenBank/DDBJ databases">
        <authorList>
            <person name="de Groot N.N."/>
        </authorList>
    </citation>
    <scope>NUCLEOTIDE SEQUENCE [LARGE SCALE GENOMIC DNA]</scope>
    <source>
        <strain evidence="2 3">MT12</strain>
    </source>
</reference>
<dbReference type="EMBL" id="FNTH01000001">
    <property type="protein sequence ID" value="SEC66538.1"/>
    <property type="molecule type" value="Genomic_DNA"/>
</dbReference>
<sequence>MQDLTAAIGARRVGDHDDRAGAAPWPRGHEFGMPDKAIPRLFEAGLHDADGRLAVQTVETATARGKQLRIATAGQHQADSFPRVSDLN</sequence>
<accession>A0A1H4UDU2</accession>
<dbReference type="Proteomes" id="UP000198992">
    <property type="component" value="Unassembled WGS sequence"/>
</dbReference>
<proteinExistence type="predicted"/>
<evidence type="ECO:0000313" key="3">
    <source>
        <dbReference type="Proteomes" id="UP000198992"/>
    </source>
</evidence>
<organism evidence="2 3">
    <name type="scientific">Bradyrhizobium erythrophlei</name>
    <dbReference type="NCBI Taxonomy" id="1437360"/>
    <lineage>
        <taxon>Bacteria</taxon>
        <taxon>Pseudomonadati</taxon>
        <taxon>Pseudomonadota</taxon>
        <taxon>Alphaproteobacteria</taxon>
        <taxon>Hyphomicrobiales</taxon>
        <taxon>Nitrobacteraceae</taxon>
        <taxon>Bradyrhizobium</taxon>
    </lineage>
</organism>
<evidence type="ECO:0000313" key="2">
    <source>
        <dbReference type="EMBL" id="SEC66538.1"/>
    </source>
</evidence>
<feature type="region of interest" description="Disordered" evidence="1">
    <location>
        <begin position="1"/>
        <end position="31"/>
    </location>
</feature>